<dbReference type="KEGG" id="rgu:A4W93_22845"/>
<dbReference type="Pfam" id="PF08892">
    <property type="entry name" value="YqcI_YcgG"/>
    <property type="match status" value="1"/>
</dbReference>
<keyword evidence="2" id="KW-1185">Reference proteome</keyword>
<proteinExistence type="predicted"/>
<evidence type="ECO:0000313" key="2">
    <source>
        <dbReference type="Proteomes" id="UP000193427"/>
    </source>
</evidence>
<dbReference type="RefSeq" id="WP_085752820.1">
    <property type="nucleotide sequence ID" value="NZ_BSPR01000020.1"/>
</dbReference>
<dbReference type="AlphaFoldDB" id="A0A1W6LEC0"/>
<name>A0A1W6LEC0_9BURK</name>
<protein>
    <submittedName>
        <fullName evidence="1">Uncharacterized protein</fullName>
    </submittedName>
</protein>
<organism evidence="1 2">
    <name type="scientific">Piscinibacter gummiphilus</name>
    <dbReference type="NCBI Taxonomy" id="946333"/>
    <lineage>
        <taxon>Bacteria</taxon>
        <taxon>Pseudomonadati</taxon>
        <taxon>Pseudomonadota</taxon>
        <taxon>Betaproteobacteria</taxon>
        <taxon>Burkholderiales</taxon>
        <taxon>Sphaerotilaceae</taxon>
        <taxon>Piscinibacter</taxon>
    </lineage>
</organism>
<evidence type="ECO:0000313" key="1">
    <source>
        <dbReference type="EMBL" id="ARN22518.1"/>
    </source>
</evidence>
<dbReference type="EMBL" id="CP015118">
    <property type="protein sequence ID" value="ARN22518.1"/>
    <property type="molecule type" value="Genomic_DNA"/>
</dbReference>
<reference evidence="1 2" key="1">
    <citation type="submission" date="2016-04" db="EMBL/GenBank/DDBJ databases">
        <title>Complete genome sequence of natural rubber-degrading, novel Gram-negative bacterium, Rhizobacter gummiphilus strain NS21.</title>
        <authorList>
            <person name="Tabata M."/>
            <person name="Kasai D."/>
            <person name="Fukuda M."/>
        </authorList>
    </citation>
    <scope>NUCLEOTIDE SEQUENCE [LARGE SCALE GENOMIC DNA]</scope>
    <source>
        <strain evidence="1 2">NS21</strain>
    </source>
</reference>
<sequence length="186" mass="20103">MSHEHPLTDPGPTRHLRPNVGADPSAWAAAHTRFLAAARRPGFPRPEVRAALMGGRYRFGLFEELGTRDAIGPVWSALHRFLREAASGSRDSLAFVAAFRSPAASQDLFDALLWGQLQAMLELDRLQYPRSAVQAPGLAASFGGRPCVAVGLRGLDDLLVLDFLPTIAAHDTPARPDAVGARFRCV</sequence>
<dbReference type="Proteomes" id="UP000193427">
    <property type="component" value="Chromosome"/>
</dbReference>
<dbReference type="InterPro" id="IPR014988">
    <property type="entry name" value="Uncharacterised_YqcI/YcgG"/>
</dbReference>
<accession>A0A1W6LEC0</accession>
<dbReference type="OrthoDB" id="283514at2"/>
<gene>
    <name evidence="1" type="ORF">A4W93_22845</name>
</gene>